<protein>
    <submittedName>
        <fullName evidence="3">Uncharacterized protein</fullName>
    </submittedName>
</protein>
<evidence type="ECO:0000313" key="3">
    <source>
        <dbReference type="EMBL" id="KPJ08875.1"/>
    </source>
</evidence>
<evidence type="ECO:0000256" key="2">
    <source>
        <dbReference type="SAM" id="MobiDB-lite"/>
    </source>
</evidence>
<feature type="region of interest" description="Disordered" evidence="2">
    <location>
        <begin position="254"/>
        <end position="283"/>
    </location>
</feature>
<dbReference type="EMBL" id="KQ461133">
    <property type="protein sequence ID" value="KPJ08875.1"/>
    <property type="molecule type" value="Genomic_DNA"/>
</dbReference>
<organism evidence="3 4">
    <name type="scientific">Papilio machaon</name>
    <name type="common">Old World swallowtail butterfly</name>
    <dbReference type="NCBI Taxonomy" id="76193"/>
    <lineage>
        <taxon>Eukaryota</taxon>
        <taxon>Metazoa</taxon>
        <taxon>Ecdysozoa</taxon>
        <taxon>Arthropoda</taxon>
        <taxon>Hexapoda</taxon>
        <taxon>Insecta</taxon>
        <taxon>Pterygota</taxon>
        <taxon>Neoptera</taxon>
        <taxon>Endopterygota</taxon>
        <taxon>Lepidoptera</taxon>
        <taxon>Glossata</taxon>
        <taxon>Ditrysia</taxon>
        <taxon>Papilionoidea</taxon>
        <taxon>Papilionidae</taxon>
        <taxon>Papilioninae</taxon>
        <taxon>Papilio</taxon>
    </lineage>
</organism>
<dbReference type="Proteomes" id="UP000053240">
    <property type="component" value="Unassembled WGS sequence"/>
</dbReference>
<gene>
    <name evidence="3" type="ORF">RR48_04942</name>
</gene>
<evidence type="ECO:0000256" key="1">
    <source>
        <dbReference type="SAM" id="Coils"/>
    </source>
</evidence>
<accession>A0A0N1IBV5</accession>
<name>A0A0N1IBV5_PAPMA</name>
<feature type="coiled-coil region" evidence="1">
    <location>
        <begin position="40"/>
        <end position="67"/>
    </location>
</feature>
<dbReference type="AlphaFoldDB" id="A0A0N1IBV5"/>
<dbReference type="InParanoid" id="A0A0N1IBV5"/>
<proteinExistence type="predicted"/>
<evidence type="ECO:0000313" key="4">
    <source>
        <dbReference type="Proteomes" id="UP000053240"/>
    </source>
</evidence>
<keyword evidence="4" id="KW-1185">Reference proteome</keyword>
<keyword evidence="1" id="KW-0175">Coiled coil</keyword>
<reference evidence="3 4" key="1">
    <citation type="journal article" date="2015" name="Nat. Commun.">
        <title>Outbred genome sequencing and CRISPR/Cas9 gene editing in butterflies.</title>
        <authorList>
            <person name="Li X."/>
            <person name="Fan D."/>
            <person name="Zhang W."/>
            <person name="Liu G."/>
            <person name="Zhang L."/>
            <person name="Zhao L."/>
            <person name="Fang X."/>
            <person name="Chen L."/>
            <person name="Dong Y."/>
            <person name="Chen Y."/>
            <person name="Ding Y."/>
            <person name="Zhao R."/>
            <person name="Feng M."/>
            <person name="Zhu Y."/>
            <person name="Feng Y."/>
            <person name="Jiang X."/>
            <person name="Zhu D."/>
            <person name="Xiang H."/>
            <person name="Feng X."/>
            <person name="Li S."/>
            <person name="Wang J."/>
            <person name="Zhang G."/>
            <person name="Kronforst M.R."/>
            <person name="Wang W."/>
        </authorList>
    </citation>
    <scope>NUCLEOTIDE SEQUENCE [LARGE SCALE GENOMIC DNA]</scope>
    <source>
        <strain evidence="3">Ya'a_city_454_Pm</strain>
        <tissue evidence="3">Whole body</tissue>
    </source>
</reference>
<sequence>MRQAAISRVEELHYIIQSRHSLERLSVPTYWSARRLAAVRSRAQRERIAQQRRAEKIEQQRKVLEELASYEPWGKPGGGAPNTRGCRFTDIRARGIYPDDEIKGIAGYEEWRRWSSPKKRPPRTPRAPVRLREDPQLFFAEQLRRAVDNDIRYKQTADQKKRYKEILDNMVEERNKVIRDEMKHNLEYERKMHTMAGPWGKPGPGGVVWRNPRNIGLNFSKSMGWTNNEMFDKLIGEHNGYKRSSLTLPVVKRDDDLKDRGSDGQYKSSTVEKLPDISNKSSPNINIDTGKVCDSALKESKGSLYNGNKTHRKGKVKRLCNGRCDTKSIVDDIENAANGTTEKKPTPEGTIQRLTGGIELVPLLARGRRVGARTLPSSDVTRPPEQTCQWREILDVDYLKQLKQQMRAKSVLKEESRRDSAERVVRHHATWSSWWGRPGHGAPQRGRYARSNLAQLLYMPPLDKENLHKLC</sequence>